<organism evidence="3 4">
    <name type="scientific">Clavibacter michiganensis</name>
    <dbReference type="NCBI Taxonomy" id="28447"/>
    <lineage>
        <taxon>Bacteria</taxon>
        <taxon>Bacillati</taxon>
        <taxon>Actinomycetota</taxon>
        <taxon>Actinomycetes</taxon>
        <taxon>Micrococcales</taxon>
        <taxon>Microbacteriaceae</taxon>
        <taxon>Clavibacter</taxon>
    </lineage>
</organism>
<feature type="region of interest" description="Disordered" evidence="2">
    <location>
        <begin position="215"/>
        <end position="246"/>
    </location>
</feature>
<dbReference type="InterPro" id="IPR037143">
    <property type="entry name" value="4-PPantetheinyl_Trfase_dom_sf"/>
</dbReference>
<gene>
    <name evidence="3" type="ORF">BFL36_08360</name>
</gene>
<name>A0A251YFG5_9MICO</name>
<dbReference type="Gene3D" id="3.90.470.20">
    <property type="entry name" value="4'-phosphopantetheinyl transferase domain"/>
    <property type="match status" value="1"/>
</dbReference>
<comment type="caution">
    <text evidence="3">The sequence shown here is derived from an EMBL/GenBank/DDBJ whole genome shotgun (WGS) entry which is preliminary data.</text>
</comment>
<dbReference type="EMBL" id="MDJY01000040">
    <property type="protein sequence ID" value="OUE22984.1"/>
    <property type="molecule type" value="Genomic_DNA"/>
</dbReference>
<sequence>MALARNAVRIADAATAAALAARPLASAADRDRHDRMRSARARTGFAATRALADDMLRERGHPEPQAIRADPRGRPFLPPACGLAISISHTDPWVAVALAAADRCGVDVQSPLDPRAFTRSVLQRYLPPGWADALGDGEEAAAAATLTRMWATVEAALKWRGTGFARGLDVLRWEADGIRTVVHDDEAGRSARVDTRRLPDGSVLAHAFDAPADDIDVAIHSPSPGARHDSRRTPTPAPTPVEGRPT</sequence>
<dbReference type="InterPro" id="IPR050559">
    <property type="entry name" value="P-Pant_transferase_sf"/>
</dbReference>
<protein>
    <submittedName>
        <fullName evidence="3">Holo-(Acyl carrier protein) synthase 2</fullName>
    </submittedName>
</protein>
<dbReference type="SUPFAM" id="SSF56214">
    <property type="entry name" value="4'-phosphopantetheinyl transferase"/>
    <property type="match status" value="2"/>
</dbReference>
<evidence type="ECO:0000256" key="1">
    <source>
        <dbReference type="ARBA" id="ARBA00022679"/>
    </source>
</evidence>
<dbReference type="GO" id="GO:0005829">
    <property type="term" value="C:cytosol"/>
    <property type="evidence" value="ECO:0007669"/>
    <property type="project" value="TreeGrafter"/>
</dbReference>
<dbReference type="GO" id="GO:0019878">
    <property type="term" value="P:lysine biosynthetic process via aminoadipic acid"/>
    <property type="evidence" value="ECO:0007669"/>
    <property type="project" value="TreeGrafter"/>
</dbReference>
<dbReference type="AlphaFoldDB" id="A0A251YFG5"/>
<evidence type="ECO:0000256" key="2">
    <source>
        <dbReference type="SAM" id="MobiDB-lite"/>
    </source>
</evidence>
<evidence type="ECO:0000313" key="3">
    <source>
        <dbReference type="EMBL" id="OUE22984.1"/>
    </source>
</evidence>
<evidence type="ECO:0000313" key="4">
    <source>
        <dbReference type="Proteomes" id="UP000195011"/>
    </source>
</evidence>
<dbReference type="PANTHER" id="PTHR12215:SF10">
    <property type="entry name" value="L-AMINOADIPATE-SEMIALDEHYDE DEHYDROGENASE-PHOSPHOPANTETHEINYL TRANSFERASE"/>
    <property type="match status" value="1"/>
</dbReference>
<accession>A0A251YFG5</accession>
<dbReference type="Proteomes" id="UP000195011">
    <property type="component" value="Unassembled WGS sequence"/>
</dbReference>
<reference evidence="3 4" key="1">
    <citation type="submission" date="2016-08" db="EMBL/GenBank/DDBJ databases">
        <title>Genome sequence of Clavibacter michiganensis spp strain CFBP8017.</title>
        <authorList>
            <person name="Thapa S.P."/>
            <person name="Coaker G."/>
            <person name="Jacques M.-A."/>
        </authorList>
    </citation>
    <scope>NUCLEOTIDE SEQUENCE [LARGE SCALE GENOMIC DNA]</scope>
    <source>
        <strain evidence="3">CFBP8017</strain>
    </source>
</reference>
<dbReference type="RefSeq" id="WP_086517501.1">
    <property type="nucleotide sequence ID" value="NZ_MDJY01000040.1"/>
</dbReference>
<dbReference type="GO" id="GO:0008897">
    <property type="term" value="F:holo-[acyl-carrier-protein] synthase activity"/>
    <property type="evidence" value="ECO:0007669"/>
    <property type="project" value="InterPro"/>
</dbReference>
<dbReference type="PANTHER" id="PTHR12215">
    <property type="entry name" value="PHOSPHOPANTETHEINE TRANSFERASE"/>
    <property type="match status" value="1"/>
</dbReference>
<keyword evidence="1" id="KW-0808">Transferase</keyword>
<dbReference type="GO" id="GO:0000287">
    <property type="term" value="F:magnesium ion binding"/>
    <property type="evidence" value="ECO:0007669"/>
    <property type="project" value="InterPro"/>
</dbReference>
<proteinExistence type="predicted"/>